<dbReference type="EMBL" id="KF900884">
    <property type="protein sequence ID" value="AIF10191.1"/>
    <property type="molecule type" value="Genomic_DNA"/>
</dbReference>
<evidence type="ECO:0000256" key="1">
    <source>
        <dbReference type="SAM" id="Phobius"/>
    </source>
</evidence>
<reference evidence="2" key="1">
    <citation type="journal article" date="2014" name="Genome Biol. Evol.">
        <title>Pangenome evidence for extensive interdomain horizontal transfer affecting lineage core and shell genes in uncultured planktonic thaumarchaeota and euryarchaeota.</title>
        <authorList>
            <person name="Deschamps P."/>
            <person name="Zivanovic Y."/>
            <person name="Moreira D."/>
            <person name="Rodriguez-Valera F."/>
            <person name="Lopez-Garcia P."/>
        </authorList>
    </citation>
    <scope>NUCLEOTIDE SEQUENCE</scope>
</reference>
<accession>A0A075H1X9</accession>
<keyword evidence="1" id="KW-1133">Transmembrane helix</keyword>
<proteinExistence type="predicted"/>
<keyword evidence="1" id="KW-0472">Membrane</keyword>
<dbReference type="AlphaFoldDB" id="A0A075H1X9"/>
<protein>
    <submittedName>
        <fullName evidence="2">Uncharacterized protein</fullName>
    </submittedName>
</protein>
<name>A0A075H1X9_9EURY</name>
<evidence type="ECO:0000313" key="2">
    <source>
        <dbReference type="EMBL" id="AIF10191.1"/>
    </source>
</evidence>
<organism evidence="2">
    <name type="scientific">uncultured marine group II/III euryarchaeote KM3_44_G05</name>
    <dbReference type="NCBI Taxonomy" id="1456448"/>
    <lineage>
        <taxon>Archaea</taxon>
        <taxon>Methanobacteriati</taxon>
        <taxon>Methanobacteriota</taxon>
        <taxon>environmental samples</taxon>
    </lineage>
</organism>
<keyword evidence="1" id="KW-0812">Transmembrane</keyword>
<feature type="transmembrane region" description="Helical" evidence="1">
    <location>
        <begin position="33"/>
        <end position="52"/>
    </location>
</feature>
<sequence>MLIAWCVFVVVNGWAGAHSVALRDPSALWPLRILYFLTGVASIFTLLHVLWFPQMMLGEGGETIESDRAREVSRGLRGEDSVVARQRGTCPSCNAVTAVSRLATGELEVTCASESCDGIGKPAARCPACAKVLPTRVACESCGTSAPVIDHLADEDAW</sequence>